<evidence type="ECO:0000313" key="3">
    <source>
        <dbReference type="Proteomes" id="UP000789572"/>
    </source>
</evidence>
<dbReference type="OrthoDB" id="2317359at2759"/>
<protein>
    <submittedName>
        <fullName evidence="2">4696_t:CDS:1</fullName>
    </submittedName>
</protein>
<name>A0A9N9A8B7_9GLOM</name>
<feature type="compositionally biased region" description="Basic and acidic residues" evidence="1">
    <location>
        <begin position="48"/>
        <end position="60"/>
    </location>
</feature>
<dbReference type="AlphaFoldDB" id="A0A9N9A8B7"/>
<dbReference type="EMBL" id="CAJVPJ010000394">
    <property type="protein sequence ID" value="CAG8520223.1"/>
    <property type="molecule type" value="Genomic_DNA"/>
</dbReference>
<accession>A0A9N9A8B7</accession>
<dbReference type="Proteomes" id="UP000789572">
    <property type="component" value="Unassembled WGS sequence"/>
</dbReference>
<feature type="region of interest" description="Disordered" evidence="1">
    <location>
        <begin position="48"/>
        <end position="122"/>
    </location>
</feature>
<evidence type="ECO:0000256" key="1">
    <source>
        <dbReference type="SAM" id="MobiDB-lite"/>
    </source>
</evidence>
<comment type="caution">
    <text evidence="2">The sequence shown here is derived from an EMBL/GenBank/DDBJ whole genome shotgun (WGS) entry which is preliminary data.</text>
</comment>
<organism evidence="2 3">
    <name type="scientific">Paraglomus occultum</name>
    <dbReference type="NCBI Taxonomy" id="144539"/>
    <lineage>
        <taxon>Eukaryota</taxon>
        <taxon>Fungi</taxon>
        <taxon>Fungi incertae sedis</taxon>
        <taxon>Mucoromycota</taxon>
        <taxon>Glomeromycotina</taxon>
        <taxon>Glomeromycetes</taxon>
        <taxon>Paraglomerales</taxon>
        <taxon>Paraglomeraceae</taxon>
        <taxon>Paraglomus</taxon>
    </lineage>
</organism>
<gene>
    <name evidence="2" type="ORF">POCULU_LOCUS3532</name>
</gene>
<reference evidence="2" key="1">
    <citation type="submission" date="2021-06" db="EMBL/GenBank/DDBJ databases">
        <authorList>
            <person name="Kallberg Y."/>
            <person name="Tangrot J."/>
            <person name="Rosling A."/>
        </authorList>
    </citation>
    <scope>NUCLEOTIDE SEQUENCE</scope>
    <source>
        <strain evidence="2">IA702</strain>
    </source>
</reference>
<keyword evidence="3" id="KW-1185">Reference proteome</keyword>
<proteinExistence type="predicted"/>
<sequence>MEGKWLANLNELAKNEETAEHEYHASLNKDVRKEKMIYSSYLLESWKSKHQIDREEEATSTKRRKDLTNVSLEDDGKSNTTNVAYSGKSMDDLLPGDQAHSKKPLIESNRNDGLRIPSSAPSSKINCKDVEPEYYDAKKRTKIIYSWEDAIDKIDFRNTSKKDVSKYGFLKVTIIPMSSVIYDSTDQGKTAFVINIVEKSVTNLPQLPSIILTQNQSNNSKQFSNIVEVKKELPESLIFLSSEYLIKNESDIDTLIIILQQKFQMSKEKLEQWRAKIAFEMRDNQNYWKKERESMDEVAFLEYKRNFEAKMKVPTTPHKKN</sequence>
<evidence type="ECO:0000313" key="2">
    <source>
        <dbReference type="EMBL" id="CAG8520223.1"/>
    </source>
</evidence>